<feature type="non-terminal residue" evidence="3">
    <location>
        <position position="996"/>
    </location>
</feature>
<evidence type="ECO:0000313" key="3">
    <source>
        <dbReference type="EMBL" id="MDR5655430.1"/>
    </source>
</evidence>
<dbReference type="RefSeq" id="WP_310459529.1">
    <property type="nucleotide sequence ID" value="NZ_JAVKPH010000074.1"/>
</dbReference>
<feature type="domain" description="Bacteriophage tail tape measure N-terminal" evidence="2">
    <location>
        <begin position="327"/>
        <end position="445"/>
    </location>
</feature>
<name>A0ABU1FEW7_9RHOB</name>
<dbReference type="InterPro" id="IPR009628">
    <property type="entry name" value="Phage_tape_measure_N"/>
</dbReference>
<accession>A0ABU1FEW7</accession>
<reference evidence="3 4" key="1">
    <citation type="submission" date="2023-09" db="EMBL/GenBank/DDBJ databases">
        <title>Xinfangfangia sedmenti sp. nov., isolated the sedment.</title>
        <authorList>
            <person name="Xu L."/>
        </authorList>
    </citation>
    <scope>NUCLEOTIDE SEQUENCE [LARGE SCALE GENOMIC DNA]</scope>
    <source>
        <strain evidence="3 4">LG-4</strain>
    </source>
</reference>
<dbReference type="EMBL" id="JAVKPH010000074">
    <property type="protein sequence ID" value="MDR5655430.1"/>
    <property type="molecule type" value="Genomic_DNA"/>
</dbReference>
<proteinExistence type="predicted"/>
<sequence length="996" mass="106494">MTNRNIGVYILFKADASQAKAATTEVKAAVASVTDATRAQAQADARAATTIEQVTSTRKRQTEATRAQVVAERQAREAAITAATSGAATALPAAAFDTSALTRDTTAWASSLAGELRQTTAVVHEAGTALQSLQPRTAAAVGGFLKAAAAGAAWRAELTMIRERLNPAVAAHRELQEAINSVETAEAVGAITAREASVAIDQLSRAMIDLQARAQTAGVSLTEIGPATRQATTAMQALIERQTGFTAASTASTAATLRHGQALDDLRARFNPLFAVSRAYEQELRDIADAERQNAITAGEAAAARERAAQAMAPVNRGGVAGGGAASAYTMNLGFQANDIAMMTMIGQSPGVMAMQQGPQVVQIFNQMKSAGMAIGPAVAASISSLINPMALVTIGAIAGGAALVQWAMSAISAGKDTRSFGEVLESLSAAIDRYRSANDQARRSTIELKEEFGSAADAAGELMQRIAERERRGIERDLTALRKEIPKEMGIDLRPHLELGQLRGQEHDLLRSFGLSGWREESWQTARSIVAAFREVEKATTLDEQIAAVQELHGLYLQAAEAAGGISKQEDAHLAKIQQTLQGLLRLRGADENSKGATALSRMIADFEREAELAAAVLAYGENSAQVEAIRADHAREALRIRLEDLKVEKDSGDAGRAREALEARLATDADAATAKRRKAARDIVGDLTRQAEVSQAILRHGEEAVEVELVRERHARELLGARTLEAGLGWVLAGQAQALLAAEQDRLRTIKEMEGTRSADRMMVDLIGQAAINAAILQHGENSIQVKELQIAAERRLHEESLKTLKVSEARKEELRRQWELTNGLASDDPFGRLAAARDRDRSHADSLARLELELRLVGQTSTMRARALAIHEAEVRMRREGYDLGSQEIEIEKARAAALADITTELERQRDAWDKVHRAAEGMIDGPIDALLKGDLKGALSSVVEEVAGLWSELALKNPLKNRLLGTNYATLDDVGGLGGIVGRLFGGAQAEP</sequence>
<protein>
    <submittedName>
        <fullName evidence="3">Phage tail length tape measure family protein</fullName>
    </submittedName>
</protein>
<comment type="caution">
    <text evidence="3">The sequence shown here is derived from an EMBL/GenBank/DDBJ whole genome shotgun (WGS) entry which is preliminary data.</text>
</comment>
<evidence type="ECO:0000256" key="1">
    <source>
        <dbReference type="SAM" id="Coils"/>
    </source>
</evidence>
<organism evidence="3 4">
    <name type="scientific">Ruixingdingia sedimenti</name>
    <dbReference type="NCBI Taxonomy" id="3073604"/>
    <lineage>
        <taxon>Bacteria</taxon>
        <taxon>Pseudomonadati</taxon>
        <taxon>Pseudomonadota</taxon>
        <taxon>Alphaproteobacteria</taxon>
        <taxon>Rhodobacterales</taxon>
        <taxon>Paracoccaceae</taxon>
        <taxon>Ruixingdingia</taxon>
    </lineage>
</organism>
<keyword evidence="1" id="KW-0175">Coiled coil</keyword>
<feature type="coiled-coil region" evidence="1">
    <location>
        <begin position="425"/>
        <end position="485"/>
    </location>
</feature>
<dbReference type="Pfam" id="PF06791">
    <property type="entry name" value="TMP_2"/>
    <property type="match status" value="1"/>
</dbReference>
<dbReference type="Proteomes" id="UP001247754">
    <property type="component" value="Unassembled WGS sequence"/>
</dbReference>
<evidence type="ECO:0000259" key="2">
    <source>
        <dbReference type="Pfam" id="PF06791"/>
    </source>
</evidence>
<evidence type="ECO:0000313" key="4">
    <source>
        <dbReference type="Proteomes" id="UP001247754"/>
    </source>
</evidence>
<keyword evidence="4" id="KW-1185">Reference proteome</keyword>
<gene>
    <name evidence="3" type="ORF">RGD00_22735</name>
</gene>